<dbReference type="PANTHER" id="PTHR36437">
    <property type="entry name" value="GLYOXALASE/BLEOMYCIN RESISTANCE PROTEIN/DIOXYGENASE"/>
    <property type="match status" value="1"/>
</dbReference>
<dbReference type="InterPro" id="IPR004360">
    <property type="entry name" value="Glyas_Fos-R_dOase_dom"/>
</dbReference>
<dbReference type="InterPro" id="IPR029068">
    <property type="entry name" value="Glyas_Bleomycin-R_OHBP_Dase"/>
</dbReference>
<dbReference type="SUPFAM" id="SSF54593">
    <property type="entry name" value="Glyoxalase/Bleomycin resistance protein/Dihydroxybiphenyl dioxygenase"/>
    <property type="match status" value="1"/>
</dbReference>
<organism evidence="3 4">
    <name type="scientific">Brevibacillus reuszeri</name>
    <dbReference type="NCBI Taxonomy" id="54915"/>
    <lineage>
        <taxon>Bacteria</taxon>
        <taxon>Bacillati</taxon>
        <taxon>Bacillota</taxon>
        <taxon>Bacilli</taxon>
        <taxon>Bacillales</taxon>
        <taxon>Paenibacillaceae</taxon>
        <taxon>Brevibacillus</taxon>
    </lineage>
</organism>
<keyword evidence="5" id="KW-1185">Reference proteome</keyword>
<dbReference type="RefSeq" id="WP_049736446.1">
    <property type="nucleotide sequence ID" value="NZ_BJON01000024.1"/>
</dbReference>
<dbReference type="PATRIC" id="fig|54915.3.peg.91"/>
<dbReference type="InterPro" id="IPR037523">
    <property type="entry name" value="VOC_core"/>
</dbReference>
<name>A0A0K9Z1M0_9BACL</name>
<reference evidence="2 5" key="3">
    <citation type="submission" date="2019-06" db="EMBL/GenBank/DDBJ databases">
        <title>Whole genome shotgun sequence of Brevibacillus reuszeri NBRC 15719.</title>
        <authorList>
            <person name="Hosoyama A."/>
            <person name="Uohara A."/>
            <person name="Ohji S."/>
            <person name="Ichikawa N."/>
        </authorList>
    </citation>
    <scope>NUCLEOTIDE SEQUENCE [LARGE SCALE GENOMIC DNA]</scope>
    <source>
        <strain evidence="2 5">NBRC 15719</strain>
    </source>
</reference>
<dbReference type="EMBL" id="LGIQ01000001">
    <property type="protein sequence ID" value="KNB74822.1"/>
    <property type="molecule type" value="Genomic_DNA"/>
</dbReference>
<accession>A0A0K9Z1M0</accession>
<dbReference type="PANTHER" id="PTHR36437:SF2">
    <property type="entry name" value="GLYOXALASE_BLEOMYCIN RESISTANCE PROTEIN_DIOXYGENASE"/>
    <property type="match status" value="1"/>
</dbReference>
<evidence type="ECO:0000313" key="3">
    <source>
        <dbReference type="EMBL" id="KNB74822.1"/>
    </source>
</evidence>
<dbReference type="AlphaFoldDB" id="A0A0K9Z1M0"/>
<dbReference type="Gene3D" id="3.10.180.10">
    <property type="entry name" value="2,3-Dihydroxybiphenyl 1,2-Dioxygenase, domain 1"/>
    <property type="match status" value="1"/>
</dbReference>
<dbReference type="STRING" id="54915.ADS79_00410"/>
<feature type="domain" description="VOC" evidence="1">
    <location>
        <begin position="2"/>
        <end position="127"/>
    </location>
</feature>
<proteinExistence type="predicted"/>
<reference evidence="4" key="1">
    <citation type="submission" date="2015-07" db="EMBL/GenBank/DDBJ databases">
        <title>Genome sequencing project for genomic taxonomy and phylogenomics of Bacillus-like bacteria.</title>
        <authorList>
            <person name="Liu B."/>
            <person name="Wang J."/>
            <person name="Zhu Y."/>
            <person name="Liu G."/>
            <person name="Chen Q."/>
            <person name="Chen Z."/>
            <person name="Lan J."/>
            <person name="Che J."/>
            <person name="Ge C."/>
            <person name="Shi H."/>
            <person name="Pan Z."/>
            <person name="Liu X."/>
        </authorList>
    </citation>
    <scope>NUCLEOTIDE SEQUENCE [LARGE SCALE GENOMIC DNA]</scope>
    <source>
        <strain evidence="4">DSM 9887</strain>
    </source>
</reference>
<evidence type="ECO:0000259" key="1">
    <source>
        <dbReference type="PROSITE" id="PS51819"/>
    </source>
</evidence>
<evidence type="ECO:0000313" key="2">
    <source>
        <dbReference type="EMBL" id="GED71970.1"/>
    </source>
</evidence>
<dbReference type="EMBL" id="BJON01000024">
    <property type="protein sequence ID" value="GED71970.1"/>
    <property type="molecule type" value="Genomic_DNA"/>
</dbReference>
<dbReference type="CDD" id="cd07263">
    <property type="entry name" value="VOC_like"/>
    <property type="match status" value="1"/>
</dbReference>
<dbReference type="Proteomes" id="UP000319578">
    <property type="component" value="Unassembled WGS sequence"/>
</dbReference>
<sequence>MQIKLTSVFVDNQDQAHKFYTEVLGFVTKRDIPVGADKWLTVVSPEEPDGVELLLEPNGNPTATAYQKAIFDQGIPATAFLVDDIQKEYERLKTLGVAFKVEPTKTGEVTLAIFHDTCGNLIQIYQVHTT</sequence>
<reference evidence="3" key="2">
    <citation type="submission" date="2015-07" db="EMBL/GenBank/DDBJ databases">
        <title>MeaNS - Measles Nucleotide Surveillance Program.</title>
        <authorList>
            <person name="Tran T."/>
            <person name="Druce J."/>
        </authorList>
    </citation>
    <scope>NUCLEOTIDE SEQUENCE</scope>
    <source>
        <strain evidence="3">DSM 9887</strain>
    </source>
</reference>
<comment type="caution">
    <text evidence="3">The sequence shown here is derived from an EMBL/GenBank/DDBJ whole genome shotgun (WGS) entry which is preliminary data.</text>
</comment>
<protein>
    <recommendedName>
        <fullName evidence="1">VOC domain-containing protein</fullName>
    </recommendedName>
</protein>
<evidence type="ECO:0000313" key="5">
    <source>
        <dbReference type="Proteomes" id="UP000319578"/>
    </source>
</evidence>
<dbReference type="Proteomes" id="UP000036834">
    <property type="component" value="Unassembled WGS sequence"/>
</dbReference>
<evidence type="ECO:0000313" key="4">
    <source>
        <dbReference type="Proteomes" id="UP000036834"/>
    </source>
</evidence>
<dbReference type="Pfam" id="PF00903">
    <property type="entry name" value="Glyoxalase"/>
    <property type="match status" value="1"/>
</dbReference>
<dbReference type="OrthoDB" id="9794917at2"/>
<dbReference type="PROSITE" id="PS51819">
    <property type="entry name" value="VOC"/>
    <property type="match status" value="1"/>
</dbReference>
<gene>
    <name evidence="2" type="primary">yurT</name>
    <name evidence="3" type="ORF">ADS79_00410</name>
    <name evidence="2" type="ORF">BRE01_56720</name>
</gene>